<dbReference type="Proteomes" id="UP000554520">
    <property type="component" value="Unassembled WGS sequence"/>
</dbReference>
<organism evidence="2 3">
    <name type="scientific">Phyllobacterium trifolii</name>
    <dbReference type="NCBI Taxonomy" id="300193"/>
    <lineage>
        <taxon>Bacteria</taxon>
        <taxon>Pseudomonadati</taxon>
        <taxon>Pseudomonadota</taxon>
        <taxon>Alphaproteobacteria</taxon>
        <taxon>Hyphomicrobiales</taxon>
        <taxon>Phyllobacteriaceae</taxon>
        <taxon>Phyllobacterium</taxon>
    </lineage>
</organism>
<keyword evidence="3" id="KW-1185">Reference proteome</keyword>
<reference evidence="2 3" key="1">
    <citation type="submission" date="2020-08" db="EMBL/GenBank/DDBJ databases">
        <title>Genomic Encyclopedia of Type Strains, Phase III (KMG-III): the genomes of soil and plant-associated and newly described type strains.</title>
        <authorList>
            <person name="Whitman W."/>
        </authorList>
    </citation>
    <scope>NUCLEOTIDE SEQUENCE [LARGE SCALE GENOMIC DNA]</scope>
    <source>
        <strain evidence="2 3">CECT 7015</strain>
    </source>
</reference>
<evidence type="ECO:0000313" key="2">
    <source>
        <dbReference type="EMBL" id="MBB3146672.1"/>
    </source>
</evidence>
<protein>
    <submittedName>
        <fullName evidence="2">TolB-like protein</fullName>
    </submittedName>
</protein>
<keyword evidence="1" id="KW-0472">Membrane</keyword>
<dbReference type="RefSeq" id="WP_183662462.1">
    <property type="nucleotide sequence ID" value="NZ_JACHXN010000009.1"/>
</dbReference>
<dbReference type="Gene3D" id="1.25.40.10">
    <property type="entry name" value="Tetratricopeptide repeat domain"/>
    <property type="match status" value="1"/>
</dbReference>
<keyword evidence="1" id="KW-1133">Transmembrane helix</keyword>
<proteinExistence type="predicted"/>
<evidence type="ECO:0000256" key="1">
    <source>
        <dbReference type="SAM" id="Phobius"/>
    </source>
</evidence>
<feature type="transmembrane region" description="Helical" evidence="1">
    <location>
        <begin position="156"/>
        <end position="177"/>
    </location>
</feature>
<dbReference type="SUPFAM" id="SSF48452">
    <property type="entry name" value="TPR-like"/>
    <property type="match status" value="1"/>
</dbReference>
<dbReference type="EMBL" id="JACHXN010000009">
    <property type="protein sequence ID" value="MBB3146672.1"/>
    <property type="molecule type" value="Genomic_DNA"/>
</dbReference>
<evidence type="ECO:0000313" key="3">
    <source>
        <dbReference type="Proteomes" id="UP000554520"/>
    </source>
</evidence>
<gene>
    <name evidence="2" type="ORF">FHS21_003088</name>
</gene>
<dbReference type="AlphaFoldDB" id="A0A839UCR4"/>
<keyword evidence="1" id="KW-0812">Transmembrane</keyword>
<dbReference type="InterPro" id="IPR011990">
    <property type="entry name" value="TPR-like_helical_dom_sf"/>
</dbReference>
<accession>A0A839UCR4</accession>
<sequence length="609" mass="66283">MQGPIDIGDGQLACARRSPPTSEDIRAQLERIVASPEFPNSGHGHAFLRYVVEETLSGRAGRIKGYSIAIEVFNREEGFSQDDPVVRIEAGRLRRTLERYYLVAGQNDPVVIDIPKGKYVPFFTWNGSMVEPGGVKSEQLPEPSTAADVIPRQRNLVIVLSALSVLACIALLAYWVVGPPTSEVSARSGIASPDGPTLVIAPFANLGEGPDAKLYALGLTEELLTVLPRFKELKVFGRETSEALPPETDASHIRGKLGARYLLAGGVRVSDSRVRVTARLLDTATNAILWSQTYEDDLQSRSLFAIQSDVADKVAIAVAQPYGIIAQAVAANPPPEDLDAYGCTLRFYAYRAELSVEKHAEVRECLESAVARYPSYATAWAMLSIGYLDEDRFKYNLRSGSPAPLERSLNAARRAVELDPGNTRALQALMTALFFNQQLPESLRVGEQAHATNPNDTELMGEYGTRLALGGQWERGAAVLQQALLRNPGGGGYYHGTRALAAYMLRDNDTALAEIRQANLQKFPLFHLIAAVIYAERGMMEDAKREGATFVEMRPAFLANLPAELKIRNIPPEDQDRMLAGIRKAGLPIPADTAASISSPSAGSDLQPQ</sequence>
<comment type="caution">
    <text evidence="2">The sequence shown here is derived from an EMBL/GenBank/DDBJ whole genome shotgun (WGS) entry which is preliminary data.</text>
</comment>
<name>A0A839UCR4_9HYPH</name>